<protein>
    <recommendedName>
        <fullName evidence="5">ADP-ribosylglycohydrolase</fullName>
    </recommendedName>
</protein>
<reference evidence="3" key="1">
    <citation type="submission" date="2021-12" db="EMBL/GenBank/DDBJ databases">
        <authorList>
            <person name="Rodrigo-Torres L."/>
            <person name="Arahal R. D."/>
            <person name="Lucena T."/>
        </authorList>
    </citation>
    <scope>NUCLEOTIDE SEQUENCE</scope>
    <source>
        <strain evidence="3">CECT 8858</strain>
    </source>
</reference>
<dbReference type="InterPro" id="IPR050792">
    <property type="entry name" value="ADP-ribosylglycohydrolase"/>
</dbReference>
<comment type="similarity">
    <text evidence="1">Belongs to the ADP-ribosylglycohydrolase family.</text>
</comment>
<proteinExistence type="inferred from homology"/>
<keyword evidence="2" id="KW-0378">Hydrolase</keyword>
<dbReference type="Proteomes" id="UP000837932">
    <property type="component" value="Unassembled WGS sequence"/>
</dbReference>
<evidence type="ECO:0000313" key="4">
    <source>
        <dbReference type="Proteomes" id="UP000837932"/>
    </source>
</evidence>
<dbReference type="RefSeq" id="WP_238806708.1">
    <property type="nucleotide sequence ID" value="NZ_CAKLPY010000002.1"/>
</dbReference>
<dbReference type="InterPro" id="IPR005502">
    <property type="entry name" value="Ribosyl_crysJ1"/>
</dbReference>
<dbReference type="SUPFAM" id="SSF101478">
    <property type="entry name" value="ADP-ribosylglycohydrolase"/>
    <property type="match status" value="1"/>
</dbReference>
<dbReference type="Pfam" id="PF03747">
    <property type="entry name" value="ADP_ribosyl_GH"/>
    <property type="match status" value="1"/>
</dbReference>
<sequence>MKKNAILVFLIVINAFSCKNTNEEKIDFEQKSVPKLNMTEAELYDKVLGMLVGSGIGDSMGAPTEMWSRDAIQLEYGFVDKLDSMVREPSPEGTWKINLPAGGTTDDSRWKKLTTEFLLTQNSDLKADDFGSFIVQKYKSDIDNFKKIDDFSPEPYEENSRKMAWLQEWAIVAKPFVDKNYIAYQNALSRFYGGEMVCGGMLYAPAIGVFYPVNPLKAYKETYKISIFDIGYARDISGLVAAMTAASMNKNATKESVLGVLRSTDPEGFFKSRLVGRTSYRILRDALGIVKQAKAVTEINAKHPKPKHLKADGLYISQMFKAFELLDAKNQDMPFHAGEIHLQVLTALIFCDFDFEKTMAFLVNLGRDNDTTSAVAGGILGAFYGYEKLPKEMKIKVIKVGKEQLDVDFELLAQKLTTKILQQQ</sequence>
<evidence type="ECO:0000313" key="3">
    <source>
        <dbReference type="EMBL" id="CAH0996140.1"/>
    </source>
</evidence>
<comment type="caution">
    <text evidence="3">The sequence shown here is derived from an EMBL/GenBank/DDBJ whole genome shotgun (WGS) entry which is preliminary data.</text>
</comment>
<dbReference type="PANTHER" id="PTHR16222">
    <property type="entry name" value="ADP-RIBOSYLGLYCOHYDROLASE"/>
    <property type="match status" value="1"/>
</dbReference>
<dbReference type="Gene3D" id="1.10.4080.10">
    <property type="entry name" value="ADP-ribosylation/Crystallin J1"/>
    <property type="match status" value="1"/>
</dbReference>
<evidence type="ECO:0008006" key="5">
    <source>
        <dbReference type="Google" id="ProtNLM"/>
    </source>
</evidence>
<keyword evidence="4" id="KW-1185">Reference proteome</keyword>
<gene>
    <name evidence="3" type="ORF">EMA8858_02270</name>
</gene>
<dbReference type="InterPro" id="IPR036705">
    <property type="entry name" value="Ribosyl_crysJ1_sf"/>
</dbReference>
<evidence type="ECO:0000256" key="2">
    <source>
        <dbReference type="ARBA" id="ARBA00022801"/>
    </source>
</evidence>
<accession>A0ABN8EWZ6</accession>
<evidence type="ECO:0000256" key="1">
    <source>
        <dbReference type="ARBA" id="ARBA00010702"/>
    </source>
</evidence>
<dbReference type="PANTHER" id="PTHR16222:SF24">
    <property type="entry name" value="ADP-RIBOSYLHYDROLASE ARH3"/>
    <property type="match status" value="1"/>
</dbReference>
<dbReference type="EMBL" id="CAKLPY010000002">
    <property type="protein sequence ID" value="CAH0996140.1"/>
    <property type="molecule type" value="Genomic_DNA"/>
</dbReference>
<name>A0ABN8EWZ6_9BACT</name>
<organism evidence="3 4">
    <name type="scientific">Emticicia aquatica</name>
    <dbReference type="NCBI Taxonomy" id="1681835"/>
    <lineage>
        <taxon>Bacteria</taxon>
        <taxon>Pseudomonadati</taxon>
        <taxon>Bacteroidota</taxon>
        <taxon>Cytophagia</taxon>
        <taxon>Cytophagales</taxon>
        <taxon>Leadbetterellaceae</taxon>
        <taxon>Emticicia</taxon>
    </lineage>
</organism>